<evidence type="ECO:0000259" key="2">
    <source>
        <dbReference type="Pfam" id="PF13456"/>
    </source>
</evidence>
<dbReference type="Pfam" id="PF13456">
    <property type="entry name" value="RVT_3"/>
    <property type="match status" value="1"/>
</dbReference>
<gene>
    <name evidence="3" type="ORF">glysoja_041451</name>
</gene>
<keyword evidence="1" id="KW-1133">Transmembrane helix</keyword>
<dbReference type="GO" id="GO:0003676">
    <property type="term" value="F:nucleic acid binding"/>
    <property type="evidence" value="ECO:0007669"/>
    <property type="project" value="InterPro"/>
</dbReference>
<accession>A0A0B2Q997</accession>
<dbReference type="PANTHER" id="PTHR34023">
    <property type="entry name" value="RNASE H DOMAIN-CONTAINING PROTEIN"/>
    <property type="match status" value="1"/>
</dbReference>
<dbReference type="InterPro" id="IPR036397">
    <property type="entry name" value="RNaseH_sf"/>
</dbReference>
<keyword evidence="1" id="KW-0812">Transmembrane</keyword>
<dbReference type="Gene3D" id="3.30.420.10">
    <property type="entry name" value="Ribonuclease H-like superfamily/Ribonuclease H"/>
    <property type="match status" value="1"/>
</dbReference>
<organism evidence="3">
    <name type="scientific">Glycine soja</name>
    <name type="common">Wild soybean</name>
    <dbReference type="NCBI Taxonomy" id="3848"/>
    <lineage>
        <taxon>Eukaryota</taxon>
        <taxon>Viridiplantae</taxon>
        <taxon>Streptophyta</taxon>
        <taxon>Embryophyta</taxon>
        <taxon>Tracheophyta</taxon>
        <taxon>Spermatophyta</taxon>
        <taxon>Magnoliopsida</taxon>
        <taxon>eudicotyledons</taxon>
        <taxon>Gunneridae</taxon>
        <taxon>Pentapetalae</taxon>
        <taxon>rosids</taxon>
        <taxon>fabids</taxon>
        <taxon>Fabales</taxon>
        <taxon>Fabaceae</taxon>
        <taxon>Papilionoideae</taxon>
        <taxon>50 kb inversion clade</taxon>
        <taxon>NPAAA clade</taxon>
        <taxon>indigoferoid/millettioid clade</taxon>
        <taxon>Phaseoleae</taxon>
        <taxon>Glycine</taxon>
        <taxon>Glycine subgen. Soja</taxon>
    </lineage>
</organism>
<dbReference type="InterPro" id="IPR012337">
    <property type="entry name" value="RNaseH-like_sf"/>
</dbReference>
<name>A0A0B2Q997_GLYSO</name>
<sequence length="159" mass="18075">MFGNPRKSRFGGLVHDTHGHLVIGFYGTCGVSTNTNVELQAIYHGIGLAWLEGIHNLDCKSNSKMALQFISNGVVPTHPYYPIVHKIHCFMLLYWQLWFTYTLQEANSCATGLQRKMLQRITSFFILEDSPISLRPSYWLMLLVFSSPGIVSFVCFLLL</sequence>
<evidence type="ECO:0000313" key="3">
    <source>
        <dbReference type="EMBL" id="KHN16357.1"/>
    </source>
</evidence>
<dbReference type="InterPro" id="IPR044730">
    <property type="entry name" value="RNase_H-like_dom_plant"/>
</dbReference>
<keyword evidence="1" id="KW-0472">Membrane</keyword>
<dbReference type="EMBL" id="KN660495">
    <property type="protein sequence ID" value="KHN16357.1"/>
    <property type="molecule type" value="Genomic_DNA"/>
</dbReference>
<dbReference type="PANTHER" id="PTHR34023:SF5">
    <property type="entry name" value="RNASE H TYPE-1 DOMAIN-CONTAINING PROTEIN"/>
    <property type="match status" value="1"/>
</dbReference>
<dbReference type="AlphaFoldDB" id="A0A0B2Q997"/>
<dbReference type="Proteomes" id="UP000053555">
    <property type="component" value="Unassembled WGS sequence"/>
</dbReference>
<feature type="domain" description="RNase H type-1" evidence="2">
    <location>
        <begin position="5"/>
        <end position="113"/>
    </location>
</feature>
<dbReference type="InterPro" id="IPR002156">
    <property type="entry name" value="RNaseH_domain"/>
</dbReference>
<feature type="transmembrane region" description="Helical" evidence="1">
    <location>
        <begin position="138"/>
        <end position="158"/>
    </location>
</feature>
<dbReference type="SUPFAM" id="SSF53098">
    <property type="entry name" value="Ribonuclease H-like"/>
    <property type="match status" value="1"/>
</dbReference>
<proteinExistence type="predicted"/>
<reference evidence="3" key="1">
    <citation type="submission" date="2014-07" db="EMBL/GenBank/DDBJ databases">
        <title>Identification of a novel salt tolerance gene in wild soybean by whole-genome sequencing.</title>
        <authorList>
            <person name="Lam H.-M."/>
            <person name="Qi X."/>
            <person name="Li M.-W."/>
            <person name="Liu X."/>
            <person name="Xie M."/>
            <person name="Ni M."/>
            <person name="Xu X."/>
        </authorList>
    </citation>
    <scope>NUCLEOTIDE SEQUENCE [LARGE SCALE GENOMIC DNA]</scope>
    <source>
        <tissue evidence="3">Root</tissue>
    </source>
</reference>
<evidence type="ECO:0000256" key="1">
    <source>
        <dbReference type="SAM" id="Phobius"/>
    </source>
</evidence>
<protein>
    <submittedName>
        <fullName evidence="3">Putative ribonuclease H protein</fullName>
    </submittedName>
</protein>
<dbReference type="GO" id="GO:0004523">
    <property type="term" value="F:RNA-DNA hybrid ribonuclease activity"/>
    <property type="evidence" value="ECO:0007669"/>
    <property type="project" value="InterPro"/>
</dbReference>
<dbReference type="CDD" id="cd06222">
    <property type="entry name" value="RNase_H_like"/>
    <property type="match status" value="1"/>
</dbReference>